<gene>
    <name evidence="2" type="ORF">FHU39_000136</name>
</gene>
<keyword evidence="1" id="KW-0472">Membrane</keyword>
<keyword evidence="1" id="KW-0812">Transmembrane</keyword>
<evidence type="ECO:0008006" key="4">
    <source>
        <dbReference type="Google" id="ProtNLM"/>
    </source>
</evidence>
<dbReference type="RefSeq" id="WP_183318044.1">
    <property type="nucleotide sequence ID" value="NZ_JACHVQ010000001.1"/>
</dbReference>
<evidence type="ECO:0000256" key="1">
    <source>
        <dbReference type="SAM" id="Phobius"/>
    </source>
</evidence>
<organism evidence="2 3">
    <name type="scientific">Flexivirga oryzae</name>
    <dbReference type="NCBI Taxonomy" id="1794944"/>
    <lineage>
        <taxon>Bacteria</taxon>
        <taxon>Bacillati</taxon>
        <taxon>Actinomycetota</taxon>
        <taxon>Actinomycetes</taxon>
        <taxon>Micrococcales</taxon>
        <taxon>Dermacoccaceae</taxon>
        <taxon>Flexivirga</taxon>
    </lineage>
</organism>
<proteinExistence type="predicted"/>
<evidence type="ECO:0000313" key="3">
    <source>
        <dbReference type="Proteomes" id="UP000559182"/>
    </source>
</evidence>
<name>A0A839N5Z9_9MICO</name>
<feature type="transmembrane region" description="Helical" evidence="1">
    <location>
        <begin position="20"/>
        <end position="40"/>
    </location>
</feature>
<keyword evidence="3" id="KW-1185">Reference proteome</keyword>
<accession>A0A839N5Z9</accession>
<dbReference type="Proteomes" id="UP000559182">
    <property type="component" value="Unassembled WGS sequence"/>
</dbReference>
<feature type="transmembrane region" description="Helical" evidence="1">
    <location>
        <begin position="201"/>
        <end position="220"/>
    </location>
</feature>
<sequence>MMPQGSHDTVGRRRNIIGLLQTRGLVLIMLLGLCGGWVWALQTHGAYQGTVRVTFAAPNSAEASDPFTRALNPLSSESRYSLIKLAGVTVRSVAGLHTPPQPVDASVTLLDSGVYDGWSVVQPNDGSQWSYSFSVAGMQVQATGPSAESVTAKIDNLVGKIRASVTAREDAHHVESSQRVKILVSSSPPPVYFESGSRMRAVAGMALLSVLTLVALTQYLHGRQRLA</sequence>
<evidence type="ECO:0000313" key="2">
    <source>
        <dbReference type="EMBL" id="MBB2890152.1"/>
    </source>
</evidence>
<protein>
    <recommendedName>
        <fullName evidence="4">Polysaccharide chain length determinant N-terminal domain-containing protein</fullName>
    </recommendedName>
</protein>
<comment type="caution">
    <text evidence="2">The sequence shown here is derived from an EMBL/GenBank/DDBJ whole genome shotgun (WGS) entry which is preliminary data.</text>
</comment>
<reference evidence="2 3" key="1">
    <citation type="submission" date="2020-08" db="EMBL/GenBank/DDBJ databases">
        <title>Sequencing the genomes of 1000 actinobacteria strains.</title>
        <authorList>
            <person name="Klenk H.-P."/>
        </authorList>
    </citation>
    <scope>NUCLEOTIDE SEQUENCE [LARGE SCALE GENOMIC DNA]</scope>
    <source>
        <strain evidence="2 3">DSM 105369</strain>
    </source>
</reference>
<dbReference type="AlphaFoldDB" id="A0A839N5Z9"/>
<keyword evidence="1" id="KW-1133">Transmembrane helix</keyword>
<dbReference type="EMBL" id="JACHVQ010000001">
    <property type="protein sequence ID" value="MBB2890152.1"/>
    <property type="molecule type" value="Genomic_DNA"/>
</dbReference>